<dbReference type="InterPro" id="IPR009068">
    <property type="entry name" value="uS15_NS1_RNA-bd_sf"/>
</dbReference>
<dbReference type="EMBL" id="BART01009733">
    <property type="protein sequence ID" value="GAG80242.1"/>
    <property type="molecule type" value="Genomic_DNA"/>
</dbReference>
<dbReference type="GO" id="GO:0006412">
    <property type="term" value="P:translation"/>
    <property type="evidence" value="ECO:0007669"/>
    <property type="project" value="InterPro"/>
</dbReference>
<dbReference type="NCBIfam" id="TIGR00952">
    <property type="entry name" value="S15_bact"/>
    <property type="match status" value="1"/>
</dbReference>
<evidence type="ECO:0008006" key="4">
    <source>
        <dbReference type="Google" id="ProtNLM"/>
    </source>
</evidence>
<dbReference type="SUPFAM" id="SSF47060">
    <property type="entry name" value="S15/NS1 RNA-binding domain"/>
    <property type="match status" value="1"/>
</dbReference>
<keyword evidence="1" id="KW-0689">Ribosomal protein</keyword>
<name>X1BGA0_9ZZZZ</name>
<feature type="non-terminal residue" evidence="3">
    <location>
        <position position="1"/>
    </location>
</feature>
<dbReference type="HAMAP" id="MF_01343_B">
    <property type="entry name" value="Ribosomal_uS15_B"/>
    <property type="match status" value="1"/>
</dbReference>
<dbReference type="AlphaFoldDB" id="X1BGA0"/>
<dbReference type="Gene3D" id="1.10.287.10">
    <property type="entry name" value="S15/NS1, RNA-binding"/>
    <property type="match status" value="1"/>
</dbReference>
<evidence type="ECO:0000313" key="3">
    <source>
        <dbReference type="EMBL" id="GAG80242.1"/>
    </source>
</evidence>
<evidence type="ECO:0000256" key="2">
    <source>
        <dbReference type="ARBA" id="ARBA00023274"/>
    </source>
</evidence>
<organism evidence="3">
    <name type="scientific">marine sediment metagenome</name>
    <dbReference type="NCBI Taxonomy" id="412755"/>
    <lineage>
        <taxon>unclassified sequences</taxon>
        <taxon>metagenomes</taxon>
        <taxon>ecological metagenomes</taxon>
    </lineage>
</organism>
<accession>X1BGA0</accession>
<proteinExistence type="inferred from homology"/>
<evidence type="ECO:0000256" key="1">
    <source>
        <dbReference type="ARBA" id="ARBA00022980"/>
    </source>
</evidence>
<sequence>IGCRMRTVRKGFARNMLAKQEKTKIIGDFETHESDTGSPEVQIALLTKRINDLTEHLKIHRKDHASRRGLLKMVGTRAALLKYIGRKDIRRYQEIISRLGLRK</sequence>
<dbReference type="GO" id="GO:0003735">
    <property type="term" value="F:structural constituent of ribosome"/>
    <property type="evidence" value="ECO:0007669"/>
    <property type="project" value="InterPro"/>
</dbReference>
<dbReference type="Pfam" id="PF00312">
    <property type="entry name" value="Ribosomal_S15"/>
    <property type="match status" value="1"/>
</dbReference>
<dbReference type="PROSITE" id="PS00362">
    <property type="entry name" value="RIBOSOMAL_S15"/>
    <property type="match status" value="1"/>
</dbReference>
<dbReference type="InterPro" id="IPR005290">
    <property type="entry name" value="Ribosomal_uS15_bac-type"/>
</dbReference>
<dbReference type="PANTHER" id="PTHR23321:SF26">
    <property type="entry name" value="SMALL RIBOSOMAL SUBUNIT PROTEIN US15M"/>
    <property type="match status" value="1"/>
</dbReference>
<gene>
    <name evidence="3" type="ORF">S01H4_21473</name>
</gene>
<dbReference type="InterPro" id="IPR000589">
    <property type="entry name" value="Ribosomal_uS15"/>
</dbReference>
<protein>
    <recommendedName>
        <fullName evidence="4">30S ribosomal protein S15</fullName>
    </recommendedName>
</protein>
<dbReference type="Gene3D" id="6.10.250.3130">
    <property type="match status" value="1"/>
</dbReference>
<keyword evidence="2" id="KW-0687">Ribonucleoprotein</keyword>
<comment type="caution">
    <text evidence="3">The sequence shown here is derived from an EMBL/GenBank/DDBJ whole genome shotgun (WGS) entry which is preliminary data.</text>
</comment>
<dbReference type="GO" id="GO:0022627">
    <property type="term" value="C:cytosolic small ribosomal subunit"/>
    <property type="evidence" value="ECO:0007669"/>
    <property type="project" value="TreeGrafter"/>
</dbReference>
<dbReference type="CDD" id="cd00353">
    <property type="entry name" value="Ribosomal_S15p_S13e"/>
    <property type="match status" value="1"/>
</dbReference>
<dbReference type="PANTHER" id="PTHR23321">
    <property type="entry name" value="RIBOSOMAL PROTEIN S15, BACTERIAL AND ORGANELLAR"/>
    <property type="match status" value="1"/>
</dbReference>
<reference evidence="3" key="1">
    <citation type="journal article" date="2014" name="Front. Microbiol.">
        <title>High frequency of phylogenetically diverse reductive dehalogenase-homologous genes in deep subseafloor sedimentary metagenomes.</title>
        <authorList>
            <person name="Kawai M."/>
            <person name="Futagami T."/>
            <person name="Toyoda A."/>
            <person name="Takaki Y."/>
            <person name="Nishi S."/>
            <person name="Hori S."/>
            <person name="Arai W."/>
            <person name="Tsubouchi T."/>
            <person name="Morono Y."/>
            <person name="Uchiyama I."/>
            <person name="Ito T."/>
            <person name="Fujiyama A."/>
            <person name="Inagaki F."/>
            <person name="Takami H."/>
        </authorList>
    </citation>
    <scope>NUCLEOTIDE SEQUENCE</scope>
    <source>
        <strain evidence="3">Expedition CK06-06</strain>
    </source>
</reference>
<dbReference type="SMART" id="SM01387">
    <property type="entry name" value="Ribosomal_S15"/>
    <property type="match status" value="1"/>
</dbReference>
<dbReference type="FunFam" id="1.10.287.10:FF:000002">
    <property type="entry name" value="30S ribosomal protein S15"/>
    <property type="match status" value="1"/>
</dbReference>